<dbReference type="AlphaFoldDB" id="A0A2A7FNH8"/>
<dbReference type="EMBL" id="NUIL01000015">
    <property type="protein sequence ID" value="PGO29217.1"/>
    <property type="molecule type" value="Genomic_DNA"/>
</dbReference>
<name>A0A2A7FNH8_BACCE</name>
<evidence type="ECO:0000313" key="2">
    <source>
        <dbReference type="Proteomes" id="UP000223777"/>
    </source>
</evidence>
<dbReference type="RefSeq" id="WP_097883301.1">
    <property type="nucleotide sequence ID" value="NZ_NUIL01000015.1"/>
</dbReference>
<accession>A0A2A7FNH8</accession>
<proteinExistence type="predicted"/>
<evidence type="ECO:0000313" key="1">
    <source>
        <dbReference type="EMBL" id="PGO29217.1"/>
    </source>
</evidence>
<comment type="caution">
    <text evidence="1">The sequence shown here is derived from an EMBL/GenBank/DDBJ whole genome shotgun (WGS) entry which is preliminary data.</text>
</comment>
<sequence>MALYGIKDCANITLFDKATGVPVLFSDYANVSTNEWQAERTYATSKGTRAIAWDYDKQGTLAVEMEVFDLKWIALVAGSEFKTGESKVAKREVVKVGASKKVTLAGVPTAGSVHVVPVGLDEVEHIGEPLEEVTGSEAVTGAQFKITASEITFATDAVEGTAYAVYYLVLDSQAKTMVISSDKFPKAFRVVADALIREKETGKDEFVQIEYPNARPQSKFTITMSTKEPTNLQITFDLFPNKEKAMAEYKIIGE</sequence>
<protein>
    <submittedName>
        <fullName evidence="1">Uncharacterized protein</fullName>
    </submittedName>
</protein>
<organism evidence="1 2">
    <name type="scientific">Bacillus cereus</name>
    <dbReference type="NCBI Taxonomy" id="1396"/>
    <lineage>
        <taxon>Bacteria</taxon>
        <taxon>Bacillati</taxon>
        <taxon>Bacillota</taxon>
        <taxon>Bacilli</taxon>
        <taxon>Bacillales</taxon>
        <taxon>Bacillaceae</taxon>
        <taxon>Bacillus</taxon>
        <taxon>Bacillus cereus group</taxon>
    </lineage>
</organism>
<reference evidence="1 2" key="1">
    <citation type="submission" date="2017-09" db="EMBL/GenBank/DDBJ databases">
        <title>Large-scale bioinformatics analysis of Bacillus genomes uncovers conserved roles of natural products in bacterial physiology.</title>
        <authorList>
            <consortium name="Agbiome Team Llc"/>
            <person name="Bleich R.M."/>
            <person name="Grubbs K.J."/>
            <person name="Santa Maria K.C."/>
            <person name="Allen S.E."/>
            <person name="Farag S."/>
            <person name="Shank E.A."/>
            <person name="Bowers A."/>
        </authorList>
    </citation>
    <scope>NUCLEOTIDE SEQUENCE [LARGE SCALE GENOMIC DNA]</scope>
    <source>
        <strain evidence="1 2">AFS050027</strain>
    </source>
</reference>
<gene>
    <name evidence="1" type="ORF">CN984_12335</name>
</gene>
<dbReference type="Proteomes" id="UP000223777">
    <property type="component" value="Unassembled WGS sequence"/>
</dbReference>